<reference evidence="1" key="1">
    <citation type="submission" date="2014-11" db="EMBL/GenBank/DDBJ databases">
        <authorList>
            <person name="Amaro Gonzalez C."/>
        </authorList>
    </citation>
    <scope>NUCLEOTIDE SEQUENCE</scope>
</reference>
<reference evidence="1" key="2">
    <citation type="journal article" date="2015" name="Fish Shellfish Immunol.">
        <title>Early steps in the European eel (Anguilla anguilla)-Vibrio vulnificus interaction in the gills: Role of the RtxA13 toxin.</title>
        <authorList>
            <person name="Callol A."/>
            <person name="Pajuelo D."/>
            <person name="Ebbesson L."/>
            <person name="Teles M."/>
            <person name="MacKenzie S."/>
            <person name="Amaro C."/>
        </authorList>
    </citation>
    <scope>NUCLEOTIDE SEQUENCE</scope>
</reference>
<proteinExistence type="predicted"/>
<accession>A0A0E9UUQ9</accession>
<evidence type="ECO:0000313" key="1">
    <source>
        <dbReference type="EMBL" id="JAH69614.1"/>
    </source>
</evidence>
<name>A0A0E9UUQ9_ANGAN</name>
<protein>
    <submittedName>
        <fullName evidence="1">Uncharacterized protein</fullName>
    </submittedName>
</protein>
<organism evidence="1">
    <name type="scientific">Anguilla anguilla</name>
    <name type="common">European freshwater eel</name>
    <name type="synonym">Muraena anguilla</name>
    <dbReference type="NCBI Taxonomy" id="7936"/>
    <lineage>
        <taxon>Eukaryota</taxon>
        <taxon>Metazoa</taxon>
        <taxon>Chordata</taxon>
        <taxon>Craniata</taxon>
        <taxon>Vertebrata</taxon>
        <taxon>Euteleostomi</taxon>
        <taxon>Actinopterygii</taxon>
        <taxon>Neopterygii</taxon>
        <taxon>Teleostei</taxon>
        <taxon>Anguilliformes</taxon>
        <taxon>Anguillidae</taxon>
        <taxon>Anguilla</taxon>
    </lineage>
</organism>
<dbReference type="AlphaFoldDB" id="A0A0E9UUQ9"/>
<sequence length="37" mass="4303">MSSWAEREEGFLTHVSFVGSPWTWPRSRHCPRCGVLL</sequence>
<dbReference type="EMBL" id="GBXM01038963">
    <property type="protein sequence ID" value="JAH69614.1"/>
    <property type="molecule type" value="Transcribed_RNA"/>
</dbReference>